<dbReference type="eggNOG" id="COG0566">
    <property type="taxonomic scope" value="Bacteria"/>
</dbReference>
<evidence type="ECO:0000259" key="4">
    <source>
        <dbReference type="SMART" id="SM00967"/>
    </source>
</evidence>
<keyword evidence="3" id="KW-0808">Transferase</keyword>
<dbReference type="GO" id="GO:0008173">
    <property type="term" value="F:RNA methyltransferase activity"/>
    <property type="evidence" value="ECO:0007669"/>
    <property type="project" value="InterPro"/>
</dbReference>
<dbReference type="PANTHER" id="PTHR43191:SF2">
    <property type="entry name" value="RRNA METHYLTRANSFERASE 3, MITOCHONDRIAL"/>
    <property type="match status" value="1"/>
</dbReference>
<evidence type="ECO:0000256" key="1">
    <source>
        <dbReference type="ARBA" id="ARBA00007228"/>
    </source>
</evidence>
<dbReference type="Gene3D" id="3.30.1330.30">
    <property type="match status" value="1"/>
</dbReference>
<dbReference type="Gene3D" id="3.40.1280.10">
    <property type="match status" value="1"/>
</dbReference>
<gene>
    <name evidence="5" type="ordered locus">Sgly_0250</name>
</gene>
<dbReference type="InterPro" id="IPR013123">
    <property type="entry name" value="SpoU_subst-bd"/>
</dbReference>
<evidence type="ECO:0000256" key="2">
    <source>
        <dbReference type="ARBA" id="ARBA00022603"/>
    </source>
</evidence>
<dbReference type="RefSeq" id="WP_013623490.1">
    <property type="nucleotide sequence ID" value="NC_015172.1"/>
</dbReference>
<dbReference type="PANTHER" id="PTHR43191">
    <property type="entry name" value="RRNA METHYLTRANSFERASE 3"/>
    <property type="match status" value="1"/>
</dbReference>
<dbReference type="OrthoDB" id="9794400at2"/>
<dbReference type="GO" id="GO:0003723">
    <property type="term" value="F:RNA binding"/>
    <property type="evidence" value="ECO:0007669"/>
    <property type="project" value="InterPro"/>
</dbReference>
<dbReference type="STRING" id="645991.Sgly_0250"/>
<dbReference type="Pfam" id="PF00588">
    <property type="entry name" value="SpoU_methylase"/>
    <property type="match status" value="1"/>
</dbReference>
<dbReference type="GO" id="GO:0032259">
    <property type="term" value="P:methylation"/>
    <property type="evidence" value="ECO:0007669"/>
    <property type="project" value="UniProtKB-KW"/>
</dbReference>
<dbReference type="InterPro" id="IPR029064">
    <property type="entry name" value="Ribosomal_eL30-like_sf"/>
</dbReference>
<dbReference type="CDD" id="cd18095">
    <property type="entry name" value="SpoU-like_rRNA-MTase"/>
    <property type="match status" value="1"/>
</dbReference>
<comment type="similarity">
    <text evidence="1">Belongs to the class IV-like SAM-binding methyltransferase superfamily. RNA methyltransferase TrmH family.</text>
</comment>
<dbReference type="InterPro" id="IPR029028">
    <property type="entry name" value="Alpha/beta_knot_MTases"/>
</dbReference>
<dbReference type="HOGENOM" id="CLU_021322_3_2_9"/>
<evidence type="ECO:0000313" key="6">
    <source>
        <dbReference type="Proteomes" id="UP000007488"/>
    </source>
</evidence>
<accession>F0SWS9</accession>
<dbReference type="InterPro" id="IPR053888">
    <property type="entry name" value="MRM3-like_sub_bind"/>
</dbReference>
<dbReference type="InterPro" id="IPR051259">
    <property type="entry name" value="rRNA_Methyltransferase"/>
</dbReference>
<protein>
    <submittedName>
        <fullName evidence="5">tRNA/rRNA methyltransferase (SpoU)</fullName>
    </submittedName>
</protein>
<dbReference type="EMBL" id="CP002547">
    <property type="protein sequence ID" value="ADY54619.1"/>
    <property type="molecule type" value="Genomic_DNA"/>
</dbReference>
<reference evidence="6" key="2">
    <citation type="submission" date="2011-02" db="EMBL/GenBank/DDBJ databases">
        <title>The complete genome of Syntrophobotulus glycolicus DSM 8271.</title>
        <authorList>
            <person name="Lucas S."/>
            <person name="Copeland A."/>
            <person name="Lapidus A."/>
            <person name="Bruce D."/>
            <person name="Goodwin L."/>
            <person name="Pitluck S."/>
            <person name="Kyrpides N."/>
            <person name="Mavromatis K."/>
            <person name="Pagani I."/>
            <person name="Ivanova N."/>
            <person name="Mikhailova N."/>
            <person name="Chertkov O."/>
            <person name="Held B."/>
            <person name="Detter J.C."/>
            <person name="Tapia R."/>
            <person name="Han C."/>
            <person name="Land M."/>
            <person name="Hauser L."/>
            <person name="Markowitz V."/>
            <person name="Cheng J.-F."/>
            <person name="Hugenholtz P."/>
            <person name="Woyke T."/>
            <person name="Wu D."/>
            <person name="Spring S."/>
            <person name="Schroeder M."/>
            <person name="Brambilla E."/>
            <person name="Klenk H.-P."/>
            <person name="Eisen J.A."/>
        </authorList>
    </citation>
    <scope>NUCLEOTIDE SEQUENCE [LARGE SCALE GENOMIC DNA]</scope>
    <source>
        <strain evidence="6">DSM 8271 / FlGlyR</strain>
    </source>
</reference>
<proteinExistence type="inferred from homology"/>
<evidence type="ECO:0000313" key="5">
    <source>
        <dbReference type="EMBL" id="ADY54619.1"/>
    </source>
</evidence>
<dbReference type="SUPFAM" id="SSF75217">
    <property type="entry name" value="alpha/beta knot"/>
    <property type="match status" value="1"/>
</dbReference>
<evidence type="ECO:0000256" key="3">
    <source>
        <dbReference type="ARBA" id="ARBA00022679"/>
    </source>
</evidence>
<dbReference type="GO" id="GO:0006396">
    <property type="term" value="P:RNA processing"/>
    <property type="evidence" value="ECO:0007669"/>
    <property type="project" value="InterPro"/>
</dbReference>
<dbReference type="InterPro" id="IPR029026">
    <property type="entry name" value="tRNA_m1G_MTases_N"/>
</dbReference>
<sequence>MITSVRNEQVKHIVSLHQTKGRKTSQQFFAEGRRFVGEALMRSKRIEKIFYCPAKGSTWEREKLEELILEAGKLRIPAEEVSEDVMKRISATEEPQGILALINQEEYSWDDIQIEPDTILLILDGIRDPGNLGTILRASLAAGVKNVVLTRGTVDYYNPKVLRSSMGAVFSMCILQEIERPDIWAFCRQNHLNLVVSALEGQSVYRQKMDQSLPLALVIGSEANGVAPEFSEISPKKIMIPMQNNVESLNAALAAGILLFEIRRQADFLKNTK</sequence>
<keyword evidence="2 5" id="KW-0489">Methyltransferase</keyword>
<dbReference type="Proteomes" id="UP000007488">
    <property type="component" value="Chromosome"/>
</dbReference>
<keyword evidence="6" id="KW-1185">Reference proteome</keyword>
<reference evidence="5 6" key="1">
    <citation type="journal article" date="2011" name="Stand. Genomic Sci.">
        <title>Complete genome sequence of Syntrophobotulus glycolicus type strain (FlGlyR).</title>
        <authorList>
            <person name="Han C."/>
            <person name="Mwirichia R."/>
            <person name="Chertkov O."/>
            <person name="Held B."/>
            <person name="Lapidus A."/>
            <person name="Nolan M."/>
            <person name="Lucas S."/>
            <person name="Hammon N."/>
            <person name="Deshpande S."/>
            <person name="Cheng J.F."/>
            <person name="Tapia R."/>
            <person name="Goodwin L."/>
            <person name="Pitluck S."/>
            <person name="Huntemann M."/>
            <person name="Liolios K."/>
            <person name="Ivanova N."/>
            <person name="Pagani I."/>
            <person name="Mavromatis K."/>
            <person name="Ovchinikova G."/>
            <person name="Pati A."/>
            <person name="Chen A."/>
            <person name="Palaniappan K."/>
            <person name="Land M."/>
            <person name="Hauser L."/>
            <person name="Brambilla E.M."/>
            <person name="Rohde M."/>
            <person name="Spring S."/>
            <person name="Sikorski J."/>
            <person name="Goker M."/>
            <person name="Woyke T."/>
            <person name="Bristow J."/>
            <person name="Eisen J.A."/>
            <person name="Markowitz V."/>
            <person name="Hugenholtz P."/>
            <person name="Kyrpides N.C."/>
            <person name="Klenk H.P."/>
            <person name="Detter J.C."/>
        </authorList>
    </citation>
    <scope>NUCLEOTIDE SEQUENCE [LARGE SCALE GENOMIC DNA]</scope>
    <source>
        <strain evidence="6">DSM 8271 / FlGlyR</strain>
    </source>
</reference>
<dbReference type="SMART" id="SM00967">
    <property type="entry name" value="SpoU_sub_bind"/>
    <property type="match status" value="1"/>
</dbReference>
<organism evidence="5 6">
    <name type="scientific">Syntrophobotulus glycolicus (strain DSM 8271 / FlGlyR)</name>
    <dbReference type="NCBI Taxonomy" id="645991"/>
    <lineage>
        <taxon>Bacteria</taxon>
        <taxon>Bacillati</taxon>
        <taxon>Bacillota</taxon>
        <taxon>Clostridia</taxon>
        <taxon>Eubacteriales</taxon>
        <taxon>Desulfitobacteriaceae</taxon>
        <taxon>Syntrophobotulus</taxon>
    </lineage>
</organism>
<dbReference type="SUPFAM" id="SSF55315">
    <property type="entry name" value="L30e-like"/>
    <property type="match status" value="1"/>
</dbReference>
<dbReference type="InterPro" id="IPR001537">
    <property type="entry name" value="SpoU_MeTrfase"/>
</dbReference>
<dbReference type="AlphaFoldDB" id="F0SWS9"/>
<feature type="domain" description="RNA 2-O ribose methyltransferase substrate binding" evidence="4">
    <location>
        <begin position="29"/>
        <end position="108"/>
    </location>
</feature>
<name>F0SWS9_SYNGF</name>
<dbReference type="KEGG" id="sgy:Sgly_0250"/>
<dbReference type="Pfam" id="PF22435">
    <property type="entry name" value="MRM3-like_sub_bind"/>
    <property type="match status" value="1"/>
</dbReference>
<dbReference type="GO" id="GO:0005737">
    <property type="term" value="C:cytoplasm"/>
    <property type="evidence" value="ECO:0007669"/>
    <property type="project" value="UniProtKB-ARBA"/>
</dbReference>